<evidence type="ECO:0000313" key="2">
    <source>
        <dbReference type="Proteomes" id="UP001195483"/>
    </source>
</evidence>
<dbReference type="Proteomes" id="UP001195483">
    <property type="component" value="Unassembled WGS sequence"/>
</dbReference>
<dbReference type="EMBL" id="JAEAOA010002306">
    <property type="protein sequence ID" value="KAK3583577.1"/>
    <property type="molecule type" value="Genomic_DNA"/>
</dbReference>
<keyword evidence="2" id="KW-1185">Reference proteome</keyword>
<organism evidence="1 2">
    <name type="scientific">Potamilus streckersoni</name>
    <dbReference type="NCBI Taxonomy" id="2493646"/>
    <lineage>
        <taxon>Eukaryota</taxon>
        <taxon>Metazoa</taxon>
        <taxon>Spiralia</taxon>
        <taxon>Lophotrochozoa</taxon>
        <taxon>Mollusca</taxon>
        <taxon>Bivalvia</taxon>
        <taxon>Autobranchia</taxon>
        <taxon>Heteroconchia</taxon>
        <taxon>Palaeoheterodonta</taxon>
        <taxon>Unionida</taxon>
        <taxon>Unionoidea</taxon>
        <taxon>Unionidae</taxon>
        <taxon>Ambleminae</taxon>
        <taxon>Lampsilini</taxon>
        <taxon>Potamilus</taxon>
    </lineage>
</organism>
<protein>
    <submittedName>
        <fullName evidence="1">Uncharacterized protein</fullName>
    </submittedName>
</protein>
<comment type="caution">
    <text evidence="1">The sequence shown here is derived from an EMBL/GenBank/DDBJ whole genome shotgun (WGS) entry which is preliminary data.</text>
</comment>
<evidence type="ECO:0000313" key="1">
    <source>
        <dbReference type="EMBL" id="KAK3583577.1"/>
    </source>
</evidence>
<reference evidence="1" key="3">
    <citation type="submission" date="2023-05" db="EMBL/GenBank/DDBJ databases">
        <authorList>
            <person name="Smith C.H."/>
        </authorList>
    </citation>
    <scope>NUCLEOTIDE SEQUENCE</scope>
    <source>
        <strain evidence="1">CHS0354</strain>
        <tissue evidence="1">Mantle</tissue>
    </source>
</reference>
<name>A0AAE0VNP5_9BIVA</name>
<gene>
    <name evidence="1" type="ORF">CHS0354_039394</name>
</gene>
<accession>A0AAE0VNP5</accession>
<reference evidence="1" key="1">
    <citation type="journal article" date="2021" name="Genome Biol. Evol.">
        <title>A High-Quality Reference Genome for a Parasitic Bivalve with Doubly Uniparental Inheritance (Bivalvia: Unionida).</title>
        <authorList>
            <person name="Smith C.H."/>
        </authorList>
    </citation>
    <scope>NUCLEOTIDE SEQUENCE</scope>
    <source>
        <strain evidence="1">CHS0354</strain>
    </source>
</reference>
<reference evidence="1" key="2">
    <citation type="journal article" date="2021" name="Genome Biol. Evol.">
        <title>Developing a high-quality reference genome for a parasitic bivalve with doubly uniparental inheritance (Bivalvia: Unionida).</title>
        <authorList>
            <person name="Smith C.H."/>
        </authorList>
    </citation>
    <scope>NUCLEOTIDE SEQUENCE</scope>
    <source>
        <strain evidence="1">CHS0354</strain>
        <tissue evidence="1">Mantle</tissue>
    </source>
</reference>
<proteinExistence type="predicted"/>
<dbReference type="AlphaFoldDB" id="A0AAE0VNP5"/>
<sequence length="60" mass="6662">MVHLQIDSSGDVKDHVVQCAFSHDLLEIAKASTTVVSSGLYHRHHFGRKYSQRPSNTVGN</sequence>